<keyword evidence="8" id="KW-0675">Receptor</keyword>
<dbReference type="PANTHER" id="PTHR11920:SF493">
    <property type="entry name" value="RECEPTOR-TYPE GUANYLATE CYCLASE GCY-22"/>
    <property type="match status" value="1"/>
</dbReference>
<dbReference type="GO" id="GO:0007606">
    <property type="term" value="P:sensory perception of chemical stimulus"/>
    <property type="evidence" value="ECO:0007669"/>
    <property type="project" value="UniProtKB-UniRule"/>
</dbReference>
<evidence type="ECO:0000256" key="4">
    <source>
        <dbReference type="ARBA" id="ARBA00022692"/>
    </source>
</evidence>
<evidence type="ECO:0000256" key="7">
    <source>
        <dbReference type="ARBA" id="ARBA00023136"/>
    </source>
</evidence>
<dbReference type="Pfam" id="PF02118">
    <property type="entry name" value="Srg"/>
    <property type="match status" value="1"/>
</dbReference>
<keyword evidence="9" id="KW-0325">Glycoprotein</keyword>
<comment type="subcellular location">
    <subcellularLocation>
        <location evidence="2">Membrane</location>
        <topology evidence="2">Multi-pass membrane protein</topology>
    </subcellularLocation>
</comment>
<dbReference type="WBParaSite" id="jg2417">
    <property type="protein sequence ID" value="jg2417"/>
    <property type="gene ID" value="jg2417"/>
</dbReference>
<dbReference type="SUPFAM" id="SSF55073">
    <property type="entry name" value="Nucleotide cyclase"/>
    <property type="match status" value="1"/>
</dbReference>
<comment type="caution">
    <text evidence="12">Lacks conserved residue(s) required for the propagation of feature annotation.</text>
</comment>
<dbReference type="InterPro" id="IPR000609">
    <property type="entry name" value="7TM_GPCR_serpentine_rcpt_Srg"/>
</dbReference>
<dbReference type="PANTHER" id="PTHR11920">
    <property type="entry name" value="GUANYLYL CYCLASE"/>
    <property type="match status" value="1"/>
</dbReference>
<evidence type="ECO:0000256" key="1">
    <source>
        <dbReference type="ARBA" id="ARBA00001436"/>
    </source>
</evidence>
<dbReference type="AlphaFoldDB" id="A0A915DVP9"/>
<evidence type="ECO:0000256" key="8">
    <source>
        <dbReference type="ARBA" id="ARBA00023170"/>
    </source>
</evidence>
<feature type="transmembrane region" description="Helical" evidence="12">
    <location>
        <begin position="108"/>
        <end position="129"/>
    </location>
</feature>
<dbReference type="GO" id="GO:0000166">
    <property type="term" value="F:nucleotide binding"/>
    <property type="evidence" value="ECO:0007669"/>
    <property type="project" value="UniProtKB-KW"/>
</dbReference>
<feature type="transmembrane region" description="Helical" evidence="12">
    <location>
        <begin position="183"/>
        <end position="207"/>
    </location>
</feature>
<feature type="domain" description="Guanylate cyclase" evidence="13">
    <location>
        <begin position="1"/>
        <end position="36"/>
    </location>
</feature>
<evidence type="ECO:0000256" key="9">
    <source>
        <dbReference type="ARBA" id="ARBA00023180"/>
    </source>
</evidence>
<keyword evidence="10 11" id="KW-0456">Lyase</keyword>
<comment type="catalytic activity">
    <reaction evidence="1">
        <text>GTP = 3',5'-cyclic GMP + diphosphate</text>
        <dbReference type="Rhea" id="RHEA:13665"/>
        <dbReference type="ChEBI" id="CHEBI:33019"/>
        <dbReference type="ChEBI" id="CHEBI:37565"/>
        <dbReference type="ChEBI" id="CHEBI:57746"/>
        <dbReference type="EC" id="4.6.1.2"/>
    </reaction>
</comment>
<dbReference type="Proteomes" id="UP000887574">
    <property type="component" value="Unplaced"/>
</dbReference>
<dbReference type="GO" id="GO:0004016">
    <property type="term" value="F:adenylate cyclase activity"/>
    <property type="evidence" value="ECO:0007669"/>
    <property type="project" value="TreeGrafter"/>
</dbReference>
<protein>
    <recommendedName>
        <fullName evidence="12">Serpentine receptor class gamma</fullName>
    </recommendedName>
</protein>
<proteinExistence type="inferred from homology"/>
<keyword evidence="5" id="KW-0547">Nucleotide-binding</keyword>
<dbReference type="InterPro" id="IPR001054">
    <property type="entry name" value="A/G_cyclase"/>
</dbReference>
<evidence type="ECO:0000256" key="3">
    <source>
        <dbReference type="ARBA" id="ARBA00005692"/>
    </source>
</evidence>
<dbReference type="Gene3D" id="3.30.70.1230">
    <property type="entry name" value="Nucleotide cyclase"/>
    <property type="match status" value="1"/>
</dbReference>
<keyword evidence="7 12" id="KW-0472">Membrane</keyword>
<dbReference type="GO" id="GO:0001653">
    <property type="term" value="F:peptide receptor activity"/>
    <property type="evidence" value="ECO:0007669"/>
    <property type="project" value="TreeGrafter"/>
</dbReference>
<dbReference type="GO" id="GO:0035556">
    <property type="term" value="P:intracellular signal transduction"/>
    <property type="evidence" value="ECO:0007669"/>
    <property type="project" value="InterPro"/>
</dbReference>
<name>A0A915DVP9_9BILA</name>
<feature type="transmembrane region" description="Helical" evidence="12">
    <location>
        <begin position="269"/>
        <end position="290"/>
    </location>
</feature>
<dbReference type="InterPro" id="IPR018297">
    <property type="entry name" value="A/G_cyclase_CS"/>
</dbReference>
<dbReference type="Pfam" id="PF00211">
    <property type="entry name" value="Guanylate_cyc"/>
    <property type="match status" value="1"/>
</dbReference>
<keyword evidence="4 12" id="KW-0812">Transmembrane</keyword>
<evidence type="ECO:0000256" key="6">
    <source>
        <dbReference type="ARBA" id="ARBA00022989"/>
    </source>
</evidence>
<organism evidence="14 15">
    <name type="scientific">Ditylenchus dipsaci</name>
    <dbReference type="NCBI Taxonomy" id="166011"/>
    <lineage>
        <taxon>Eukaryota</taxon>
        <taxon>Metazoa</taxon>
        <taxon>Ecdysozoa</taxon>
        <taxon>Nematoda</taxon>
        <taxon>Chromadorea</taxon>
        <taxon>Rhabditida</taxon>
        <taxon>Tylenchina</taxon>
        <taxon>Tylenchomorpha</taxon>
        <taxon>Sphaerularioidea</taxon>
        <taxon>Anguinidae</taxon>
        <taxon>Anguininae</taxon>
        <taxon>Ditylenchus</taxon>
    </lineage>
</organism>
<keyword evidence="6 12" id="KW-1133">Transmembrane helix</keyword>
<comment type="similarity">
    <text evidence="3 12">Belongs to the nematode receptor-like protein srg family.</text>
</comment>
<evidence type="ECO:0000256" key="11">
    <source>
        <dbReference type="RuleBase" id="RU000405"/>
    </source>
</evidence>
<evidence type="ECO:0000313" key="14">
    <source>
        <dbReference type="Proteomes" id="UP000887574"/>
    </source>
</evidence>
<feature type="transmembrane region" description="Helical" evidence="12">
    <location>
        <begin position="228"/>
        <end position="257"/>
    </location>
</feature>
<reference evidence="15" key="1">
    <citation type="submission" date="2022-11" db="UniProtKB">
        <authorList>
            <consortium name="WormBaseParasite"/>
        </authorList>
    </citation>
    <scope>IDENTIFICATION</scope>
</reference>
<evidence type="ECO:0000256" key="5">
    <source>
        <dbReference type="ARBA" id="ARBA00022741"/>
    </source>
</evidence>
<evidence type="ECO:0000259" key="13">
    <source>
        <dbReference type="PROSITE" id="PS50125"/>
    </source>
</evidence>
<dbReference type="PROSITE" id="PS50125">
    <property type="entry name" value="GUANYLATE_CYCLASE_2"/>
    <property type="match status" value="1"/>
</dbReference>
<evidence type="ECO:0000256" key="12">
    <source>
        <dbReference type="RuleBase" id="RU280813"/>
    </source>
</evidence>
<dbReference type="GO" id="GO:0005886">
    <property type="term" value="C:plasma membrane"/>
    <property type="evidence" value="ECO:0007669"/>
    <property type="project" value="TreeGrafter"/>
</dbReference>
<dbReference type="PROSITE" id="PS00452">
    <property type="entry name" value="GUANYLATE_CYCLASE_1"/>
    <property type="match status" value="1"/>
</dbReference>
<dbReference type="InterPro" id="IPR050401">
    <property type="entry name" value="Cyclic_nucleotide_synthase"/>
</dbReference>
<dbReference type="InterPro" id="IPR029787">
    <property type="entry name" value="Nucleotide_cyclase"/>
</dbReference>
<evidence type="ECO:0000256" key="10">
    <source>
        <dbReference type="ARBA" id="ARBA00023239"/>
    </source>
</evidence>
<dbReference type="GO" id="GO:0004383">
    <property type="term" value="F:guanylate cyclase activity"/>
    <property type="evidence" value="ECO:0007669"/>
    <property type="project" value="UniProtKB-EC"/>
</dbReference>
<dbReference type="GO" id="GO:0007168">
    <property type="term" value="P:receptor guanylyl cyclase signaling pathway"/>
    <property type="evidence" value="ECO:0007669"/>
    <property type="project" value="TreeGrafter"/>
</dbReference>
<dbReference type="CDD" id="cd07302">
    <property type="entry name" value="CHD"/>
    <property type="match status" value="1"/>
</dbReference>
<sequence>MRIGLHTGGCVAGVVGLSMPRFCLFGDTINTASRMESNSKPMRVHLSSSTNHYLTNVIGGFVTQSRGEVIIKGKGVMDTYWLLGVEVKLGFNEPPGDQRKCSLNQGTAFDHCFCFWIPFIYIVFIRSVSAHIKLETIKLNFFRLFLVRAIPNLLNYVTSYAAIRFGRLGFFLSAYKLFPKVFLGFLFFCHYYNFHAESIATVFILLNRLTSVMIPMHHDTLWKRLMPISIAMVFLLPLPFTATQLFMAVFMIIMAVGQSQILFLSTFNQYPWLTDLCTVAMPAWLLLWASQPVRRLMKQRLKQLLGYKTAVVTGQLVTTKRITEFRQPTVTAAWRSN</sequence>
<dbReference type="GO" id="GO:0004888">
    <property type="term" value="F:transmembrane signaling receptor activity"/>
    <property type="evidence" value="ECO:0007669"/>
    <property type="project" value="InterPro"/>
</dbReference>
<evidence type="ECO:0000313" key="15">
    <source>
        <dbReference type="WBParaSite" id="jg2417"/>
    </source>
</evidence>
<evidence type="ECO:0000256" key="2">
    <source>
        <dbReference type="ARBA" id="ARBA00004141"/>
    </source>
</evidence>
<feature type="transmembrane region" description="Helical" evidence="12">
    <location>
        <begin position="141"/>
        <end position="163"/>
    </location>
</feature>
<comment type="similarity">
    <text evidence="11">Belongs to the adenylyl cyclase class-4/guanylyl cyclase family.</text>
</comment>
<keyword evidence="14" id="KW-1185">Reference proteome</keyword>
<accession>A0A915DVP9</accession>